<gene>
    <name evidence="4" type="ORF">IE81DRAFT_331276</name>
</gene>
<dbReference type="STRING" id="1522189.A0A316VWU1"/>
<evidence type="ECO:0000313" key="5">
    <source>
        <dbReference type="Proteomes" id="UP000245783"/>
    </source>
</evidence>
<dbReference type="GeneID" id="37037104"/>
<dbReference type="InterPro" id="IPR036890">
    <property type="entry name" value="HATPase_C_sf"/>
</dbReference>
<dbReference type="RefSeq" id="XP_025368073.1">
    <property type="nucleotide sequence ID" value="XM_025515234.1"/>
</dbReference>
<dbReference type="InParanoid" id="A0A316VWU1"/>
<keyword evidence="5" id="KW-1185">Reference proteome</keyword>
<dbReference type="Gene3D" id="3.30.1540.20">
    <property type="entry name" value="MutL, C-terminal domain, dimerisation subdomain"/>
    <property type="match status" value="1"/>
</dbReference>
<sequence length="921" mass="99145">MKDAALSKTSFFHTVVVIGKSRHAMPQEIASPKRVDLHLCISYDDVGAKNGSSSAAGPPPSVACVDDGDGFDRSLFGRHVWRERAPSLHQMADVGTLSIATGTSGNRWAYVRMGDTTMLNGPANDALNAVHVASTRARGSCVSVSDLYASLPARRRALQHSPSSTINACIHSLVTISLGWPDVRFAVNVQGSKGSKLVLSIPAAKDYEERLGAALKLGNAAPPIRSVDKVRNLSPCDSVACSGAAPKKRRRASTQPALLALDDPTATLSVNGLLLLSPAPKGCQAIFFGGQLIEVDSHEGAALHEAVQAVYARSAFSASEARTANKKQTSPTKGVQARPGYVLHVSLRAGKESARAMQQTACQDEVVGLVARVLSETVAEELVESGLLNAKVPKRERTTGLKTGATRPDATMRAEDHPSTTVQRHLSRRPTSKKRKGFSEHLAEAFKARNAVAEASQYDYEVVQGQHPHCCDLQHAQRDTSLLSTPGPHQEVMVGQHYLVDERTGDSLPVASEKRGPLALRKSRRLLDSGRAAPDSSLPGWLGEAMRLSRDSILPAPAEADIPCVESLGSADVSIFKSTFADHPPRLANRNGGSRPSGPDYRLGSRFFSQRGASKDGSTISSLRAADLTKARVLKQVDNKFIACTMPLHKGQALVLVDQHAADERIRFELLLRTYLEPVLASKGELETFTLPKAHEMRMPSRSVASLCEDSTSVQVLENLGFGFGAGTVAAAPGPTDEPSRIVEESRATSGSTLIIRKLPSLLKDRLTDLNTLSAALEDLVDWIEEGGAERLNRAKHLLGRRRAVRDGKSDVKREGGEAEEEGEEAWLTGLRHLPPRILEMIASKACRGAIKRAVRKNAATARLDALPVSVRTWTSCHGPDMSLAFRPGARILFKTIYSLASFEVGRNDFLNSTTASPVHR</sequence>
<organism evidence="4 5">
    <name type="scientific">Ceraceosorus guamensis</name>
    <dbReference type="NCBI Taxonomy" id="1522189"/>
    <lineage>
        <taxon>Eukaryota</taxon>
        <taxon>Fungi</taxon>
        <taxon>Dikarya</taxon>
        <taxon>Basidiomycota</taxon>
        <taxon>Ustilaginomycotina</taxon>
        <taxon>Exobasidiomycetes</taxon>
        <taxon>Ceraceosorales</taxon>
        <taxon>Ceraceosoraceae</taxon>
        <taxon>Ceraceosorus</taxon>
    </lineage>
</organism>
<dbReference type="EMBL" id="KZ819403">
    <property type="protein sequence ID" value="PWN40913.1"/>
    <property type="molecule type" value="Genomic_DNA"/>
</dbReference>
<proteinExistence type="inferred from homology"/>
<dbReference type="InterPro" id="IPR042120">
    <property type="entry name" value="MutL_C_dimsub"/>
</dbReference>
<accession>A0A316VWU1</accession>
<dbReference type="InterPro" id="IPR038973">
    <property type="entry name" value="MutL/Mlh/Pms-like"/>
</dbReference>
<comment type="similarity">
    <text evidence="1">Belongs to the DNA mismatch repair MutL/HexB family.</text>
</comment>
<dbReference type="GO" id="GO:0016887">
    <property type="term" value="F:ATP hydrolysis activity"/>
    <property type="evidence" value="ECO:0007669"/>
    <property type="project" value="InterPro"/>
</dbReference>
<dbReference type="GO" id="GO:0005524">
    <property type="term" value="F:ATP binding"/>
    <property type="evidence" value="ECO:0007669"/>
    <property type="project" value="InterPro"/>
</dbReference>
<name>A0A316VWU1_9BASI</name>
<dbReference type="GO" id="GO:0032300">
    <property type="term" value="C:mismatch repair complex"/>
    <property type="evidence" value="ECO:0007669"/>
    <property type="project" value="InterPro"/>
</dbReference>
<evidence type="ECO:0000259" key="3">
    <source>
        <dbReference type="SMART" id="SM00853"/>
    </source>
</evidence>
<dbReference type="Gene3D" id="3.30.565.10">
    <property type="entry name" value="Histidine kinase-like ATPase, C-terminal domain"/>
    <property type="match status" value="1"/>
</dbReference>
<evidence type="ECO:0000256" key="1">
    <source>
        <dbReference type="ARBA" id="ARBA00006082"/>
    </source>
</evidence>
<feature type="region of interest" description="Disordered" evidence="2">
    <location>
        <begin position="395"/>
        <end position="437"/>
    </location>
</feature>
<dbReference type="SMART" id="SM00853">
    <property type="entry name" value="MutL_C"/>
    <property type="match status" value="1"/>
</dbReference>
<evidence type="ECO:0000256" key="2">
    <source>
        <dbReference type="SAM" id="MobiDB-lite"/>
    </source>
</evidence>
<dbReference type="OrthoDB" id="429932at2759"/>
<dbReference type="GO" id="GO:0140664">
    <property type="term" value="F:ATP-dependent DNA damage sensor activity"/>
    <property type="evidence" value="ECO:0007669"/>
    <property type="project" value="InterPro"/>
</dbReference>
<protein>
    <recommendedName>
        <fullName evidence="3">MutL C-terminal dimerisation domain-containing protein</fullName>
    </recommendedName>
</protein>
<reference evidence="4 5" key="1">
    <citation type="journal article" date="2018" name="Mol. Biol. Evol.">
        <title>Broad Genomic Sampling Reveals a Smut Pathogenic Ancestry of the Fungal Clade Ustilaginomycotina.</title>
        <authorList>
            <person name="Kijpornyongpan T."/>
            <person name="Mondo S.J."/>
            <person name="Barry K."/>
            <person name="Sandor L."/>
            <person name="Lee J."/>
            <person name="Lipzen A."/>
            <person name="Pangilinan J."/>
            <person name="LaButti K."/>
            <person name="Hainaut M."/>
            <person name="Henrissat B."/>
            <person name="Grigoriev I.V."/>
            <person name="Spatafora J.W."/>
            <person name="Aime M.C."/>
        </authorList>
    </citation>
    <scope>NUCLEOTIDE SEQUENCE [LARGE SCALE GENOMIC DNA]</scope>
    <source>
        <strain evidence="4 5">MCA 4658</strain>
    </source>
</reference>
<dbReference type="PANTHER" id="PTHR10073">
    <property type="entry name" value="DNA MISMATCH REPAIR PROTEIN MLH, PMS, MUTL"/>
    <property type="match status" value="1"/>
</dbReference>
<dbReference type="InterPro" id="IPR037198">
    <property type="entry name" value="MutL_C_sf"/>
</dbReference>
<dbReference type="SUPFAM" id="SSF55874">
    <property type="entry name" value="ATPase domain of HSP90 chaperone/DNA topoisomerase II/histidine kinase"/>
    <property type="match status" value="1"/>
</dbReference>
<dbReference type="InterPro" id="IPR014790">
    <property type="entry name" value="MutL_C"/>
</dbReference>
<evidence type="ECO:0000313" key="4">
    <source>
        <dbReference type="EMBL" id="PWN40913.1"/>
    </source>
</evidence>
<dbReference type="AlphaFoldDB" id="A0A316VWU1"/>
<dbReference type="GO" id="GO:0006298">
    <property type="term" value="P:mismatch repair"/>
    <property type="evidence" value="ECO:0007669"/>
    <property type="project" value="InterPro"/>
</dbReference>
<dbReference type="Proteomes" id="UP000245783">
    <property type="component" value="Unassembled WGS sequence"/>
</dbReference>
<feature type="compositionally biased region" description="Basic residues" evidence="2">
    <location>
        <begin position="425"/>
        <end position="436"/>
    </location>
</feature>
<dbReference type="PANTHER" id="PTHR10073:SF47">
    <property type="entry name" value="DNA MISMATCH REPAIR PROTEIN MLH3"/>
    <property type="match status" value="1"/>
</dbReference>
<dbReference type="SUPFAM" id="SSF118116">
    <property type="entry name" value="DNA mismatch repair protein MutL"/>
    <property type="match status" value="1"/>
</dbReference>
<feature type="domain" description="MutL C-terminal dimerisation" evidence="3">
    <location>
        <begin position="633"/>
        <end position="857"/>
    </location>
</feature>